<dbReference type="GO" id="GO:0016798">
    <property type="term" value="F:hydrolase activity, acting on glycosyl bonds"/>
    <property type="evidence" value="ECO:0007669"/>
    <property type="project" value="UniProtKB-KW"/>
</dbReference>
<dbReference type="InterPro" id="IPR050964">
    <property type="entry name" value="Striated_Muscle_Regulatory"/>
</dbReference>
<dbReference type="SUPFAM" id="SSF49265">
    <property type="entry name" value="Fibronectin type III"/>
    <property type="match status" value="2"/>
</dbReference>
<proteinExistence type="predicted"/>
<dbReference type="GO" id="GO:0000272">
    <property type="term" value="P:polysaccharide catabolic process"/>
    <property type="evidence" value="ECO:0007669"/>
    <property type="project" value="UniProtKB-KW"/>
</dbReference>
<dbReference type="STRING" id="1045774.SAMN05421872_106333"/>
<keyword evidence="2" id="KW-0326">Glycosidase</keyword>
<keyword evidence="2" id="KW-0378">Hydrolase</keyword>
<evidence type="ECO:0000256" key="2">
    <source>
        <dbReference type="ARBA" id="ARBA00023295"/>
    </source>
</evidence>
<evidence type="ECO:0000256" key="4">
    <source>
        <dbReference type="SAM" id="SignalP"/>
    </source>
</evidence>
<dbReference type="RefSeq" id="WP_170867046.1">
    <property type="nucleotide sequence ID" value="NZ_FMZM01000006.1"/>
</dbReference>
<accession>A0A1G6SZ00</accession>
<organism evidence="5 6">
    <name type="scientific">Nocardioides lianchengensis</name>
    <dbReference type="NCBI Taxonomy" id="1045774"/>
    <lineage>
        <taxon>Bacteria</taxon>
        <taxon>Bacillati</taxon>
        <taxon>Actinomycetota</taxon>
        <taxon>Actinomycetes</taxon>
        <taxon>Propionibacteriales</taxon>
        <taxon>Nocardioidaceae</taxon>
        <taxon>Nocardioides</taxon>
    </lineage>
</organism>
<dbReference type="PANTHER" id="PTHR13817:SF166">
    <property type="entry name" value="NEURONAL IGCAM-RELATED"/>
    <property type="match status" value="1"/>
</dbReference>
<reference evidence="5 6" key="1">
    <citation type="submission" date="2016-10" db="EMBL/GenBank/DDBJ databases">
        <authorList>
            <person name="de Groot N.N."/>
        </authorList>
    </citation>
    <scope>NUCLEOTIDE SEQUENCE [LARGE SCALE GENOMIC DNA]</scope>
    <source>
        <strain evidence="5 6">CGMCC 4.6858</strain>
    </source>
</reference>
<dbReference type="InterPro" id="IPR036116">
    <property type="entry name" value="FN3_sf"/>
</dbReference>
<name>A0A1G6SZ00_9ACTN</name>
<dbReference type="AlphaFoldDB" id="A0A1G6SZ00"/>
<sequence length="735" mass="76020">MSSLNLQWRAAIAAGAGVVVMLSGAATATASATSATSSHSLSAAPGAVLSSVTTRTDRDSSWFVDPRTPKQRRAQLAVPSRPEKYSGRLRETRAVYRTRAGALAVPMRWALGHQLVRGQALTLDGQGLFDGGSAVLTSQARAQLRRAAGSLTNAASIRCEGYADYGSTNADSRTLSKARAKRVCATIADLNPGLATTAVSYGSTRPAIVGGKPAQRDANRRVVIQMTSTRPTKPTPPVGPSKPDAKVPGAPTLVDMTAYEGVVHYSFKAPTTDGGAPITGYQVSTGGAWSSVNSAPSRRATLLREPCNDCENLIYGYLTGVPDESTVDLRVRAVNRIGAGAPSNTLSATVIGLPSAPTGLTVTGDDHAIITTFDAPTRTGGTPIYGYEITYDGGLSWAPAPTIGAGPWTITSGDRTNGTTYQVAVRALNGRGYGPATTATEVLVATVPDAPWLDQPVDVYDTDPVLTFTSPELDEGTDGGSPITGYEITYDGGLTWSTFLYTADPEQDGAFSFSLSDLTPGTTYKVTIRAVNAKGNGAMSKTRTLKPAVIPGAPPEVSASADGTTVTLSVAAPTFDGGNAITAYEVSPDGLTWTSYAPATTITLTNQPAGTRSYQVRAVNQVGHSAATQSDSVTITVVVPNAPTITNYGYYGAGQQVAVSFTAGSTNGATVTGYQMSVAGGPWLPSASVINGNQAMFDCPSMSCGWNYGSSVRLRAVTDAGAFSDPSVPYASNPI</sequence>
<dbReference type="PROSITE" id="PS50853">
    <property type="entry name" value="FN3"/>
    <property type="match status" value="4"/>
</dbReference>
<dbReference type="Gene3D" id="2.60.40.10">
    <property type="entry name" value="Immunoglobulins"/>
    <property type="match status" value="4"/>
</dbReference>
<dbReference type="Pfam" id="PF00041">
    <property type="entry name" value="fn3"/>
    <property type="match status" value="1"/>
</dbReference>
<keyword evidence="3" id="KW-0624">Polysaccharide degradation</keyword>
<keyword evidence="4" id="KW-0732">Signal</keyword>
<dbReference type="Gene3D" id="3.30.1330.60">
    <property type="entry name" value="OmpA-like domain"/>
    <property type="match status" value="1"/>
</dbReference>
<keyword evidence="1" id="KW-0677">Repeat</keyword>
<dbReference type="SUPFAM" id="SSF103088">
    <property type="entry name" value="OmpA-like"/>
    <property type="match status" value="1"/>
</dbReference>
<dbReference type="GO" id="GO:0016020">
    <property type="term" value="C:membrane"/>
    <property type="evidence" value="ECO:0007669"/>
    <property type="project" value="UniProtKB-UniRule"/>
</dbReference>
<dbReference type="Proteomes" id="UP000199034">
    <property type="component" value="Unassembled WGS sequence"/>
</dbReference>
<gene>
    <name evidence="5" type="ORF">SAMN05421872_106333</name>
</gene>
<dbReference type="InterPro" id="IPR006665">
    <property type="entry name" value="OmpA-like"/>
</dbReference>
<evidence type="ECO:0000256" key="1">
    <source>
        <dbReference type="ARBA" id="ARBA00022737"/>
    </source>
</evidence>
<dbReference type="PROSITE" id="PS51123">
    <property type="entry name" value="OMPA_2"/>
    <property type="match status" value="1"/>
</dbReference>
<evidence type="ECO:0000256" key="3">
    <source>
        <dbReference type="ARBA" id="ARBA00023326"/>
    </source>
</evidence>
<dbReference type="Pfam" id="PF00691">
    <property type="entry name" value="OmpA"/>
    <property type="match status" value="1"/>
</dbReference>
<evidence type="ECO:0000313" key="5">
    <source>
        <dbReference type="EMBL" id="SDD21844.1"/>
    </source>
</evidence>
<feature type="chain" id="PRO_5038566022" evidence="4">
    <location>
        <begin position="29"/>
        <end position="735"/>
    </location>
</feature>
<dbReference type="SMART" id="SM00060">
    <property type="entry name" value="FN3"/>
    <property type="match status" value="4"/>
</dbReference>
<evidence type="ECO:0000313" key="6">
    <source>
        <dbReference type="Proteomes" id="UP000199034"/>
    </source>
</evidence>
<dbReference type="InterPro" id="IPR013783">
    <property type="entry name" value="Ig-like_fold"/>
</dbReference>
<protein>
    <submittedName>
        <fullName evidence="5">Fibronectin type III domain-containing protein</fullName>
    </submittedName>
</protein>
<dbReference type="InterPro" id="IPR003961">
    <property type="entry name" value="FN3_dom"/>
</dbReference>
<keyword evidence="6" id="KW-1185">Reference proteome</keyword>
<keyword evidence="3" id="KW-0119">Carbohydrate metabolism</keyword>
<feature type="signal peptide" evidence="4">
    <location>
        <begin position="1"/>
        <end position="28"/>
    </location>
</feature>
<dbReference type="InterPro" id="IPR036737">
    <property type="entry name" value="OmpA-like_sf"/>
</dbReference>
<dbReference type="PANTHER" id="PTHR13817">
    <property type="entry name" value="TITIN"/>
    <property type="match status" value="1"/>
</dbReference>
<dbReference type="EMBL" id="FMZM01000006">
    <property type="protein sequence ID" value="SDD21844.1"/>
    <property type="molecule type" value="Genomic_DNA"/>
</dbReference>
<dbReference type="CDD" id="cd00063">
    <property type="entry name" value="FN3"/>
    <property type="match status" value="3"/>
</dbReference>